<dbReference type="Proteomes" id="UP000006057">
    <property type="component" value="Chromosome"/>
</dbReference>
<proteinExistence type="predicted"/>
<dbReference type="CDD" id="cd06223">
    <property type="entry name" value="PRTases_typeI"/>
    <property type="match status" value="1"/>
</dbReference>
<dbReference type="STRING" id="710421.Mycch_3153"/>
<dbReference type="KEGG" id="mcb:Mycch_3153"/>
<dbReference type="InterPro" id="IPR029057">
    <property type="entry name" value="PRTase-like"/>
</dbReference>
<evidence type="ECO:0000313" key="2">
    <source>
        <dbReference type="EMBL" id="AFM17902.1"/>
    </source>
</evidence>
<evidence type="ECO:0000313" key="3">
    <source>
        <dbReference type="Proteomes" id="UP000006057"/>
    </source>
</evidence>
<organism evidence="2 3">
    <name type="scientific">Mycolicibacterium chubuense (strain NBB4)</name>
    <name type="common">Mycobacterium chubuense</name>
    <dbReference type="NCBI Taxonomy" id="710421"/>
    <lineage>
        <taxon>Bacteria</taxon>
        <taxon>Bacillati</taxon>
        <taxon>Actinomycetota</taxon>
        <taxon>Actinomycetes</taxon>
        <taxon>Mycobacteriales</taxon>
        <taxon>Mycobacteriaceae</taxon>
        <taxon>Mycolicibacterium</taxon>
    </lineage>
</organism>
<dbReference type="Gene3D" id="3.40.50.2020">
    <property type="match status" value="1"/>
</dbReference>
<name>I4BKU5_MYCCN</name>
<accession>I4BKU5</accession>
<gene>
    <name evidence="2" type="ordered locus">Mycch_3153</name>
</gene>
<dbReference type="AlphaFoldDB" id="I4BKU5"/>
<evidence type="ECO:0000259" key="1">
    <source>
        <dbReference type="Pfam" id="PF00156"/>
    </source>
</evidence>
<reference evidence="2 3" key="1">
    <citation type="submission" date="2012-06" db="EMBL/GenBank/DDBJ databases">
        <title>Complete sequence of chromosome of Mycobacterium chubuense NBB4.</title>
        <authorList>
            <consortium name="US DOE Joint Genome Institute"/>
            <person name="Lucas S."/>
            <person name="Han J."/>
            <person name="Lapidus A."/>
            <person name="Cheng J.-F."/>
            <person name="Goodwin L."/>
            <person name="Pitluck S."/>
            <person name="Peters L."/>
            <person name="Mikhailova N."/>
            <person name="Teshima H."/>
            <person name="Detter J.C."/>
            <person name="Han C."/>
            <person name="Tapia R."/>
            <person name="Land M."/>
            <person name="Hauser L."/>
            <person name="Kyrpides N."/>
            <person name="Ivanova N."/>
            <person name="Pagani I."/>
            <person name="Mattes T."/>
            <person name="Holmes A."/>
            <person name="Rutledge P."/>
            <person name="Paulsen I."/>
            <person name="Coleman N."/>
            <person name="Woyke T."/>
        </authorList>
    </citation>
    <scope>NUCLEOTIDE SEQUENCE [LARGE SCALE GENOMIC DNA]</scope>
    <source>
        <strain evidence="2 3">NBB4</strain>
    </source>
</reference>
<dbReference type="HOGENOM" id="CLU_083583_0_0_11"/>
<dbReference type="PATRIC" id="fig|710421.3.peg.3152"/>
<dbReference type="eggNOG" id="COG1926">
    <property type="taxonomic scope" value="Bacteria"/>
</dbReference>
<protein>
    <submittedName>
        <fullName evidence="2">Putative phosphoribosyltransferase</fullName>
    </submittedName>
</protein>
<feature type="domain" description="Phosphoribosyltransferase" evidence="1">
    <location>
        <begin position="20"/>
        <end position="199"/>
    </location>
</feature>
<dbReference type="EMBL" id="CP003053">
    <property type="protein sequence ID" value="AFM17902.1"/>
    <property type="molecule type" value="Genomic_DNA"/>
</dbReference>
<dbReference type="GO" id="GO:0016757">
    <property type="term" value="F:glycosyltransferase activity"/>
    <property type="evidence" value="ECO:0007669"/>
    <property type="project" value="UniProtKB-KW"/>
</dbReference>
<keyword evidence="2" id="KW-0808">Transferase</keyword>
<keyword evidence="3" id="KW-1185">Reference proteome</keyword>
<sequence length="226" mass="24251">MTLHERIFRDRQEAGRVLARDLTAYRDRGDVLVLGLARGGVPIGWEVASLLHAPLDVCLVRKLGVPQWPELAMGAVASGGGVVLNDELVRSLGIGEPQIRDAITRETAELRRREHAYRAGQGPLEVTGRTVILVDDGIATGASMIAAVRSVRQAGAAQVVVGVPVGPASVCRELREDADDVVCSTTPRDFHAVGQVYADFHQVSDDEVRELLATPTADGGHIIENR</sequence>
<dbReference type="InterPro" id="IPR000836">
    <property type="entry name" value="PRTase_dom"/>
</dbReference>
<dbReference type="SUPFAM" id="SSF53271">
    <property type="entry name" value="PRTase-like"/>
    <property type="match status" value="1"/>
</dbReference>
<dbReference type="RefSeq" id="WP_014816378.1">
    <property type="nucleotide sequence ID" value="NC_018027.1"/>
</dbReference>
<keyword evidence="2" id="KW-0328">Glycosyltransferase</keyword>
<dbReference type="Gene3D" id="3.30.1310.20">
    <property type="entry name" value="PRTase-like"/>
    <property type="match status" value="1"/>
</dbReference>
<dbReference type="OrthoDB" id="9810066at2"/>
<dbReference type="Pfam" id="PF00156">
    <property type="entry name" value="Pribosyltran"/>
    <property type="match status" value="1"/>
</dbReference>